<proteinExistence type="predicted"/>
<dbReference type="EMBL" id="JAIRAU010000027">
    <property type="protein sequence ID" value="MBZ5711649.1"/>
    <property type="molecule type" value="Genomic_DNA"/>
</dbReference>
<organism evidence="1 2">
    <name type="scientific">Nannocystis pusilla</name>
    <dbReference type="NCBI Taxonomy" id="889268"/>
    <lineage>
        <taxon>Bacteria</taxon>
        <taxon>Pseudomonadati</taxon>
        <taxon>Myxococcota</taxon>
        <taxon>Polyangia</taxon>
        <taxon>Nannocystales</taxon>
        <taxon>Nannocystaceae</taxon>
        <taxon>Nannocystis</taxon>
    </lineage>
</organism>
<evidence type="ECO:0000313" key="1">
    <source>
        <dbReference type="EMBL" id="MBZ5711649.1"/>
    </source>
</evidence>
<accession>A0ABS7TTW0</accession>
<reference evidence="1" key="1">
    <citation type="submission" date="2021-08" db="EMBL/GenBank/DDBJ databases">
        <authorList>
            <person name="Stevens D.C."/>
        </authorList>
    </citation>
    <scope>NUCLEOTIDE SEQUENCE</scope>
    <source>
        <strain evidence="1">DSM 53165</strain>
    </source>
</reference>
<dbReference type="InterPro" id="IPR011043">
    <property type="entry name" value="Gal_Oxase/kelch_b-propeller"/>
</dbReference>
<name>A0ABS7TTW0_9BACT</name>
<evidence type="ECO:0008006" key="3">
    <source>
        <dbReference type="Google" id="ProtNLM"/>
    </source>
</evidence>
<protein>
    <recommendedName>
        <fullName evidence="3">Lipoprotein</fullName>
    </recommendedName>
</protein>
<dbReference type="PROSITE" id="PS51257">
    <property type="entry name" value="PROKAR_LIPOPROTEIN"/>
    <property type="match status" value="1"/>
</dbReference>
<sequence length="418" mass="44474">MSVRRFVLGCALAGACTGIQPVLEDMPEVVAEDEDVPGGRSLHGRPLQLAAVTDTWVNLTVLADGMIAVHGPGVLALAPAGFGQLETKPAWLREWPQWPGAMGGRWPDDVFVTAQWALTRTGVEFAVWRWRNRAWAKWRIPGAPLRFDFYSDYAVGHDGAILGLRGFAGPGIGEDPDVLRAMQARDPDLRTTIDVLAGGGPPPWPPLPPGREGLQLAAFADGTMVVLRRESSLQRWSPGAGEWADLPALPGHAPGVNGGESAVMVGRDPARLYVHRCVEKDRPVLERLTAGAWRPVALPPGGCVRSLAEAPDGTLWLVNDRGLYRRAPGSDSAPWEEVPLAPVDAPGKPVATLDGSPLPPQGPEPVRARQVVALDRGEVWVVAELGSGDGGSSREVVLTNRTVLAPLVLRSAGRSPGG</sequence>
<dbReference type="RefSeq" id="WP_224193410.1">
    <property type="nucleotide sequence ID" value="NZ_JAIRAU010000027.1"/>
</dbReference>
<comment type="caution">
    <text evidence="1">The sequence shown here is derived from an EMBL/GenBank/DDBJ whole genome shotgun (WGS) entry which is preliminary data.</text>
</comment>
<evidence type="ECO:0000313" key="2">
    <source>
        <dbReference type="Proteomes" id="UP001139031"/>
    </source>
</evidence>
<dbReference type="Proteomes" id="UP001139031">
    <property type="component" value="Unassembled WGS sequence"/>
</dbReference>
<gene>
    <name evidence="1" type="ORF">K7C98_20610</name>
</gene>
<dbReference type="SUPFAM" id="SSF50965">
    <property type="entry name" value="Galactose oxidase, central domain"/>
    <property type="match status" value="1"/>
</dbReference>
<keyword evidence="2" id="KW-1185">Reference proteome</keyword>